<organism evidence="9 10">
    <name type="scientific">Ichthyophthirius multifiliis</name>
    <name type="common">White spot disease agent</name>
    <name type="synonym">Ich</name>
    <dbReference type="NCBI Taxonomy" id="5932"/>
    <lineage>
        <taxon>Eukaryota</taxon>
        <taxon>Sar</taxon>
        <taxon>Alveolata</taxon>
        <taxon>Ciliophora</taxon>
        <taxon>Intramacronucleata</taxon>
        <taxon>Oligohymenophorea</taxon>
        <taxon>Hymenostomatida</taxon>
        <taxon>Ophryoglenina</taxon>
        <taxon>Ichthyophthirius</taxon>
    </lineage>
</organism>
<dbReference type="RefSeq" id="XP_004023771.1">
    <property type="nucleotide sequence ID" value="XM_004023722.1"/>
</dbReference>
<dbReference type="GO" id="GO:0007155">
    <property type="term" value="P:cell adhesion"/>
    <property type="evidence" value="ECO:0007669"/>
    <property type="project" value="InterPro"/>
</dbReference>
<comment type="cofactor">
    <cofactor evidence="8">
        <name>Zn(2+)</name>
        <dbReference type="ChEBI" id="CHEBI:29105"/>
    </cofactor>
    <text evidence="8">Binds 1 zinc ion per subunit.</text>
</comment>
<dbReference type="PANTHER" id="PTHR10942:SF0">
    <property type="entry name" value="LEISHMANOLYSIN-LIKE PEPTIDASE"/>
    <property type="match status" value="1"/>
</dbReference>
<dbReference type="EMBL" id="GL984406">
    <property type="protein sequence ID" value="EGR26887.1"/>
    <property type="molecule type" value="Genomic_DNA"/>
</dbReference>
<dbReference type="GeneID" id="14902935"/>
<sequence length="489" mass="56084">MKQKYKYKSIPPDMQSQDIRNLQNKIPRNMVISYDMSYFKILPQNAKNKQLTSICEKAVQIAIEYFTRLIKIIPKSEVNMRYKSSKCGKVDVPQSDKTRGKNSDLHLYVQYVMEDDQQYQASAIWCQFLDAQGPTHGLVNFNLAELEQIELDDAIEFEDLIEIVIHEITHILGFSDEDIPKWVNSNGIAYAKPTITQKIRDIDSLLLTTPHVLAFARKYFGCPTLVGMPLQNQGNGNSKNSHWLNTIMQNEYMNASVSYTQAYFSGFTTNLLRDTGFYTEINESMEEQMFYGKGKGCEYVLGKCKTTTREFCDPKTDEKLCDFYHHGLANCSVGLFNNPGCNNLFTYPDYKCWDVNSLLNIEDVNEKNGGQFGEDSRCFNGNLLAKTEKKSKKKNENIIGNCYKYECSSNGQQVFIFVGQEKLICKKKLEKITVKGYDGYVICPENIQEFCMYKKICPGFCSKNGYCLKNQCQCMKGFFGNDCFKKQVA</sequence>
<feature type="binding site" evidence="8">
    <location>
        <position position="166"/>
    </location>
    <ligand>
        <name>Zn(2+)</name>
        <dbReference type="ChEBI" id="CHEBI:29105"/>
        <note>catalytic</note>
    </ligand>
</feature>
<dbReference type="Gene3D" id="2.10.25.10">
    <property type="entry name" value="Laminin"/>
    <property type="match status" value="1"/>
</dbReference>
<evidence type="ECO:0000256" key="7">
    <source>
        <dbReference type="PIRSR" id="PIRSR601577-1"/>
    </source>
</evidence>
<keyword evidence="5 8" id="KW-0862">Zinc</keyword>
<feature type="binding site" evidence="8">
    <location>
        <position position="242"/>
    </location>
    <ligand>
        <name>Zn(2+)</name>
        <dbReference type="ChEBI" id="CHEBI:29105"/>
        <note>catalytic</note>
    </ligand>
</feature>
<proteinExistence type="inferred from homology"/>
<dbReference type="eggNOG" id="KOG2556">
    <property type="taxonomic scope" value="Eukaryota"/>
</dbReference>
<dbReference type="EC" id="3.4.24.36" evidence="9"/>
<dbReference type="OrthoDB" id="238768at2759"/>
<dbReference type="SUPFAM" id="SSF55486">
    <property type="entry name" value="Metalloproteases ('zincins'), catalytic domain"/>
    <property type="match status" value="1"/>
</dbReference>
<dbReference type="AlphaFoldDB" id="G0R6L6"/>
<keyword evidence="10" id="KW-1185">Reference proteome</keyword>
<evidence type="ECO:0000256" key="6">
    <source>
        <dbReference type="ARBA" id="ARBA00023049"/>
    </source>
</evidence>
<dbReference type="GO" id="GO:0004222">
    <property type="term" value="F:metalloendopeptidase activity"/>
    <property type="evidence" value="ECO:0007669"/>
    <property type="project" value="InterPro"/>
</dbReference>
<evidence type="ECO:0000313" key="10">
    <source>
        <dbReference type="Proteomes" id="UP000008983"/>
    </source>
</evidence>
<dbReference type="InParanoid" id="G0R6L6"/>
<keyword evidence="2" id="KW-0645">Protease</keyword>
<reference evidence="9 10" key="1">
    <citation type="submission" date="2011-07" db="EMBL/GenBank/DDBJ databases">
        <authorList>
            <person name="Coyne R."/>
            <person name="Brami D."/>
            <person name="Johnson J."/>
            <person name="Hostetler J."/>
            <person name="Hannick L."/>
            <person name="Clark T."/>
            <person name="Cassidy-Hanley D."/>
            <person name="Inman J."/>
        </authorList>
    </citation>
    <scope>NUCLEOTIDE SEQUENCE [LARGE SCALE GENOMIC DNA]</scope>
    <source>
        <strain evidence="9 10">G5</strain>
    </source>
</reference>
<comment type="similarity">
    <text evidence="1">Belongs to the peptidase M8 family.</text>
</comment>
<dbReference type="InterPro" id="IPR001577">
    <property type="entry name" value="Peptidase_M8"/>
</dbReference>
<evidence type="ECO:0000256" key="5">
    <source>
        <dbReference type="ARBA" id="ARBA00022833"/>
    </source>
</evidence>
<dbReference type="GO" id="GO:0005737">
    <property type="term" value="C:cytoplasm"/>
    <property type="evidence" value="ECO:0007669"/>
    <property type="project" value="TreeGrafter"/>
</dbReference>
<dbReference type="Pfam" id="PF01457">
    <property type="entry name" value="Peptidase_M8"/>
    <property type="match status" value="1"/>
</dbReference>
<evidence type="ECO:0000256" key="1">
    <source>
        <dbReference type="ARBA" id="ARBA00005860"/>
    </source>
</evidence>
<evidence type="ECO:0000256" key="2">
    <source>
        <dbReference type="ARBA" id="ARBA00022670"/>
    </source>
</evidence>
<accession>G0R6L6</accession>
<keyword evidence="6 8" id="KW-0482">Metalloprotease</keyword>
<evidence type="ECO:0000256" key="3">
    <source>
        <dbReference type="ARBA" id="ARBA00022723"/>
    </source>
</evidence>
<dbReference type="OMA" id="PFIREYE"/>
<dbReference type="STRING" id="857967.G0R6L6"/>
<dbReference type="Proteomes" id="UP000008983">
    <property type="component" value="Unassembled WGS sequence"/>
</dbReference>
<protein>
    <submittedName>
        <fullName evidence="9">Leishmanolysin family protein, putative</fullName>
        <ecNumber evidence="9">3.4.24.36</ecNumber>
    </submittedName>
</protein>
<evidence type="ECO:0000313" key="9">
    <source>
        <dbReference type="EMBL" id="EGR26887.1"/>
    </source>
</evidence>
<keyword evidence="4 9" id="KW-0378">Hydrolase</keyword>
<evidence type="ECO:0000256" key="8">
    <source>
        <dbReference type="PIRSR" id="PIRSR601577-2"/>
    </source>
</evidence>
<dbReference type="Gene3D" id="3.90.132.10">
    <property type="entry name" value="Leishmanolysin , domain 2"/>
    <property type="match status" value="1"/>
</dbReference>
<dbReference type="Gene3D" id="3.10.170.20">
    <property type="match status" value="1"/>
</dbReference>
<dbReference type="GO" id="GO:0006508">
    <property type="term" value="P:proteolysis"/>
    <property type="evidence" value="ECO:0007669"/>
    <property type="project" value="UniProtKB-KW"/>
</dbReference>
<feature type="binding site" evidence="8">
    <location>
        <position position="170"/>
    </location>
    <ligand>
        <name>Zn(2+)</name>
        <dbReference type="ChEBI" id="CHEBI:29105"/>
        <note>catalytic</note>
    </ligand>
</feature>
<dbReference type="GO" id="GO:0016020">
    <property type="term" value="C:membrane"/>
    <property type="evidence" value="ECO:0007669"/>
    <property type="project" value="InterPro"/>
</dbReference>
<keyword evidence="3 8" id="KW-0479">Metal-binding</keyword>
<name>G0R6L6_ICHMU</name>
<feature type="active site" evidence="7">
    <location>
        <position position="167"/>
    </location>
</feature>
<gene>
    <name evidence="9" type="ORF">IMG5_206000</name>
</gene>
<dbReference type="GO" id="GO:0046872">
    <property type="term" value="F:metal ion binding"/>
    <property type="evidence" value="ECO:0007669"/>
    <property type="project" value="UniProtKB-KW"/>
</dbReference>
<evidence type="ECO:0000256" key="4">
    <source>
        <dbReference type="ARBA" id="ARBA00022801"/>
    </source>
</evidence>
<dbReference type="PANTHER" id="PTHR10942">
    <property type="entry name" value="LEISHMANOLYSIN-LIKE PEPTIDASE"/>
    <property type="match status" value="1"/>
</dbReference>